<dbReference type="AlphaFoldDB" id="A0A2A4IYX1"/>
<proteinExistence type="predicted"/>
<accession>A0A2A4IYX1</accession>
<sequence length="437" mass="51703">MEEDNLNNAEAVEHVNQNENLDSDEKRPIMLLLKRLIKNKQNTVMTNAQILDILEREFNISVKSIHELEVDIYIKIVKKYLKDWPQWEELERLASKLILIKDFEATSKVLDHKYKNLKEYLGVMLDAAKPLAQEAVRNVISNSNQPERPKVDEKIESNDVIMEIECTRDQLNNLFFRKPRLDLNNTVFNHSEITPTRISLKNLAFTEILNGGLVKIIIILPCFSFVRELSYKLKHMLVNKARKNLSKTDVTLPRDFEIYCRSKSKKRSTYTKNSFMQEFSKILQKCAKQWPDMYELIQEIVEQIKSELDEINHFTIPASYRRSANKYEYVRYLYTDNEANTDTRYDLQLEETLTPMYTYKVDNKLRSNEITEPTDWLKMECVICKTKIVRNESATWKAAWEWHFSEYHSNETDWQCIHCKRSFSIGSLAGSKWLHEC</sequence>
<name>A0A2A4IYX1_HELVI</name>
<comment type="caution">
    <text evidence="1">The sequence shown here is derived from an EMBL/GenBank/DDBJ whole genome shotgun (WGS) entry which is preliminary data.</text>
</comment>
<protein>
    <submittedName>
        <fullName evidence="1">Uncharacterized protein</fullName>
    </submittedName>
</protein>
<dbReference type="EMBL" id="NWSH01004639">
    <property type="protein sequence ID" value="PCG64829.1"/>
    <property type="molecule type" value="Genomic_DNA"/>
</dbReference>
<organism evidence="1">
    <name type="scientific">Heliothis virescens</name>
    <name type="common">Tobacco budworm moth</name>
    <dbReference type="NCBI Taxonomy" id="7102"/>
    <lineage>
        <taxon>Eukaryota</taxon>
        <taxon>Metazoa</taxon>
        <taxon>Ecdysozoa</taxon>
        <taxon>Arthropoda</taxon>
        <taxon>Hexapoda</taxon>
        <taxon>Insecta</taxon>
        <taxon>Pterygota</taxon>
        <taxon>Neoptera</taxon>
        <taxon>Endopterygota</taxon>
        <taxon>Lepidoptera</taxon>
        <taxon>Glossata</taxon>
        <taxon>Ditrysia</taxon>
        <taxon>Noctuoidea</taxon>
        <taxon>Noctuidae</taxon>
        <taxon>Heliothinae</taxon>
        <taxon>Heliothis</taxon>
    </lineage>
</organism>
<reference evidence="1" key="1">
    <citation type="submission" date="2017-09" db="EMBL/GenBank/DDBJ databases">
        <title>Contemporary evolution of a Lepidopteran species, Heliothis virescens, in response to modern agricultural practices.</title>
        <authorList>
            <person name="Fritz M.L."/>
            <person name="Deyonke A.M."/>
            <person name="Papanicolaou A."/>
            <person name="Micinski S."/>
            <person name="Westbrook J."/>
            <person name="Gould F."/>
        </authorList>
    </citation>
    <scope>NUCLEOTIDE SEQUENCE [LARGE SCALE GENOMIC DNA]</scope>
    <source>
        <strain evidence="1">HvINT-</strain>
        <tissue evidence="1">Whole body</tissue>
    </source>
</reference>
<gene>
    <name evidence="1" type="ORF">B5V51_10053</name>
</gene>
<evidence type="ECO:0000313" key="1">
    <source>
        <dbReference type="EMBL" id="PCG64829.1"/>
    </source>
</evidence>